<dbReference type="EMBL" id="PDNZ01000008">
    <property type="protein sequence ID" value="PWW81266.1"/>
    <property type="molecule type" value="Genomic_DNA"/>
</dbReference>
<proteinExistence type="predicted"/>
<organism evidence="1 2">
    <name type="scientific">Prosthecochloris marina</name>
    <dbReference type="NCBI Taxonomy" id="2017681"/>
    <lineage>
        <taxon>Bacteria</taxon>
        <taxon>Pseudomonadati</taxon>
        <taxon>Chlorobiota</taxon>
        <taxon>Chlorobiia</taxon>
        <taxon>Chlorobiales</taxon>
        <taxon>Chlorobiaceae</taxon>
        <taxon>Prosthecochloris</taxon>
    </lineage>
</organism>
<evidence type="ECO:0000313" key="1">
    <source>
        <dbReference type="EMBL" id="PWW81266.1"/>
    </source>
</evidence>
<keyword evidence="2" id="KW-1185">Reference proteome</keyword>
<dbReference type="AlphaFoldDB" id="A0A317T727"/>
<name>A0A317T727_9CHLB</name>
<gene>
    <name evidence="1" type="ORF">CR164_11025</name>
</gene>
<sequence>MTIAQALHCIPDSWGKPFHAFRFCLGAPGPGSQPLIYIIRKSCCDRTHFAGGVAVVQGFHNMWFNIFFHTAFLYI</sequence>
<protein>
    <submittedName>
        <fullName evidence="1">Uncharacterized protein</fullName>
    </submittedName>
</protein>
<accession>A0A317T727</accession>
<evidence type="ECO:0000313" key="2">
    <source>
        <dbReference type="Proteomes" id="UP000246278"/>
    </source>
</evidence>
<dbReference type="Proteomes" id="UP000246278">
    <property type="component" value="Unassembled WGS sequence"/>
</dbReference>
<comment type="caution">
    <text evidence="1">The sequence shown here is derived from an EMBL/GenBank/DDBJ whole genome shotgun (WGS) entry which is preliminary data.</text>
</comment>
<reference evidence="2" key="1">
    <citation type="submission" date="2017-10" db="EMBL/GenBank/DDBJ databases">
        <authorList>
            <person name="Gaisin V.A."/>
            <person name="Rysina M.S."/>
            <person name="Grouzdev D.S."/>
        </authorList>
    </citation>
    <scope>NUCLEOTIDE SEQUENCE [LARGE SCALE GENOMIC DNA]</scope>
    <source>
        <strain evidence="2">V1</strain>
    </source>
</reference>